<dbReference type="PANTHER" id="PTHR32347:SF23">
    <property type="entry name" value="BLL5650 PROTEIN"/>
    <property type="match status" value="1"/>
</dbReference>
<evidence type="ECO:0000313" key="5">
    <source>
        <dbReference type="Proteomes" id="UP001339167"/>
    </source>
</evidence>
<keyword evidence="5" id="KW-1185">Reference proteome</keyword>
<gene>
    <name evidence="4" type="ORF">QWF21_09080</name>
</gene>
<accession>A0ABU7JFE4</accession>
<proteinExistence type="predicted"/>
<evidence type="ECO:0000256" key="1">
    <source>
        <dbReference type="ARBA" id="ARBA00004196"/>
    </source>
</evidence>
<name>A0ABU7JFE4_9GAMM</name>
<dbReference type="EMBL" id="JAUGZK010000005">
    <property type="protein sequence ID" value="MEE2024399.1"/>
    <property type="molecule type" value="Genomic_DNA"/>
</dbReference>
<comment type="caution">
    <text evidence="4">The sequence shown here is derived from an EMBL/GenBank/DDBJ whole genome shotgun (WGS) entry which is preliminary data.</text>
</comment>
<dbReference type="Proteomes" id="UP001339167">
    <property type="component" value="Unassembled WGS sequence"/>
</dbReference>
<dbReference type="PANTHER" id="PTHR32347">
    <property type="entry name" value="EFFLUX SYSTEM COMPONENT YKNX-RELATED"/>
    <property type="match status" value="1"/>
</dbReference>
<evidence type="ECO:0000313" key="4">
    <source>
        <dbReference type="EMBL" id="MEE2024399.1"/>
    </source>
</evidence>
<evidence type="ECO:0000256" key="2">
    <source>
        <dbReference type="ARBA" id="ARBA00023054"/>
    </source>
</evidence>
<sequence length="412" mass="45516">MDIQLTPTRRWPRLVLLGGLLLVLAGSAFALSRATLPSISLAQYSTATVEQGDLTLYSNALGQLIAVEQRLLTAPAAGTVVAIAHRPGSPLTEDTVILQLENPELNHKVQSAERALQQKQAEIAAFTARQQSSLLEQQGVLAELQALVDQATLELSVNQELAANCIAARIELQRAELRLHQQQQRLHFEQHKYQQFAQLQLAEQQQKQLELTQLQQEFDLLRLQQSQMQLSAGMVGILQQLEVEIGESVQQGQALARVGSQHQLNARIQLHQRHASQVLPGQPVLIETPAGVIQGEISRIESVINQGTVAAEVQLPQPLPAGLRPMQQIHAQVELTQLQQALSLPQLPGLRPNSSQRVFIQTSSDRAEVREVRFGELSQRRLLVEDGLNPGDKVLSIDASQWPTQITLALRR</sequence>
<comment type="subcellular location">
    <subcellularLocation>
        <location evidence="1">Cell envelope</location>
    </subcellularLocation>
</comment>
<dbReference type="InterPro" id="IPR050465">
    <property type="entry name" value="UPF0194_transport"/>
</dbReference>
<feature type="coiled-coil region" evidence="3">
    <location>
        <begin position="102"/>
        <end position="129"/>
    </location>
</feature>
<organism evidence="4 5">
    <name type="scientific">Alkalimonas mucilaginosa</name>
    <dbReference type="NCBI Taxonomy" id="3057676"/>
    <lineage>
        <taxon>Bacteria</taxon>
        <taxon>Pseudomonadati</taxon>
        <taxon>Pseudomonadota</taxon>
        <taxon>Gammaproteobacteria</taxon>
        <taxon>Alkalimonas</taxon>
    </lineage>
</organism>
<evidence type="ECO:0000256" key="3">
    <source>
        <dbReference type="SAM" id="Coils"/>
    </source>
</evidence>
<dbReference type="RefSeq" id="WP_330087732.1">
    <property type="nucleotide sequence ID" value="NZ_JAUGZK010000005.1"/>
</dbReference>
<feature type="coiled-coil region" evidence="3">
    <location>
        <begin position="158"/>
        <end position="224"/>
    </location>
</feature>
<dbReference type="Gene3D" id="2.40.420.20">
    <property type="match status" value="1"/>
</dbReference>
<keyword evidence="2 3" id="KW-0175">Coiled coil</keyword>
<protein>
    <submittedName>
        <fullName evidence="4">HlyD family efflux transporter periplasmic adaptor subunit</fullName>
    </submittedName>
</protein>
<dbReference type="Gene3D" id="2.40.30.170">
    <property type="match status" value="1"/>
</dbReference>
<reference evidence="4 5" key="1">
    <citation type="submission" date="2023-06" db="EMBL/GenBank/DDBJ databases">
        <title>Alkalimonas sp., MEB004 an alkaliphilic bacterium isolated from Lonar Lake, India.</title>
        <authorList>
            <person name="Joshi A."/>
            <person name="Thite S."/>
        </authorList>
    </citation>
    <scope>NUCLEOTIDE SEQUENCE [LARGE SCALE GENOMIC DNA]</scope>
    <source>
        <strain evidence="4 5">MEB004</strain>
    </source>
</reference>